<organism evidence="2">
    <name type="scientific">Myoviridae sp. ct0jJ30</name>
    <dbReference type="NCBI Taxonomy" id="2825014"/>
    <lineage>
        <taxon>Viruses</taxon>
        <taxon>Duplodnaviria</taxon>
        <taxon>Heunggongvirae</taxon>
        <taxon>Uroviricota</taxon>
        <taxon>Caudoviricetes</taxon>
    </lineage>
</organism>
<feature type="transmembrane region" description="Helical" evidence="1">
    <location>
        <begin position="12"/>
        <end position="34"/>
    </location>
</feature>
<name>A0A8S5PJD0_9CAUD</name>
<sequence length="35" mass="4186">MEQEIRITKVRFLYLLHRGILIADYLNSLLLVIVE</sequence>
<proteinExistence type="predicted"/>
<keyword evidence="1" id="KW-0472">Membrane</keyword>
<evidence type="ECO:0000256" key="1">
    <source>
        <dbReference type="SAM" id="Phobius"/>
    </source>
</evidence>
<keyword evidence="1" id="KW-0812">Transmembrane</keyword>
<dbReference type="EMBL" id="BK015439">
    <property type="protein sequence ID" value="DAE06513.1"/>
    <property type="molecule type" value="Genomic_DNA"/>
</dbReference>
<keyword evidence="1" id="KW-1133">Transmembrane helix</keyword>
<accession>A0A8S5PJD0</accession>
<protein>
    <submittedName>
        <fullName evidence="2">Uncharacterized protein</fullName>
    </submittedName>
</protein>
<evidence type="ECO:0000313" key="2">
    <source>
        <dbReference type="EMBL" id="DAE06513.1"/>
    </source>
</evidence>
<reference evidence="2" key="1">
    <citation type="journal article" date="2021" name="Proc. Natl. Acad. Sci. U.S.A.">
        <title>A Catalog of Tens of Thousands of Viruses from Human Metagenomes Reveals Hidden Associations with Chronic Diseases.</title>
        <authorList>
            <person name="Tisza M.J."/>
            <person name="Buck C.B."/>
        </authorList>
    </citation>
    <scope>NUCLEOTIDE SEQUENCE</scope>
    <source>
        <strain evidence="2">Ct0jJ30</strain>
    </source>
</reference>